<gene>
    <name evidence="1" type="ORF">IA74_018805</name>
</gene>
<evidence type="ECO:0000313" key="2">
    <source>
        <dbReference type="Proteomes" id="UP000028294"/>
    </source>
</evidence>
<reference evidence="1 2" key="1">
    <citation type="submission" date="2019-03" db="EMBL/GenBank/DDBJ databases">
        <title>Complete genome assembly of MDR B. fragilis.</title>
        <authorList>
            <person name="Sydenham T.V."/>
            <person name="Hasman H."/>
            <person name="Justesen U.S."/>
        </authorList>
    </citation>
    <scope>NUCLEOTIDE SEQUENCE [LARGE SCALE GENOMIC DNA]</scope>
    <source>
        <strain evidence="1 2">DCMOUH0067B</strain>
    </source>
</reference>
<name>A0AAP8ZZ52_BACFG</name>
<protein>
    <submittedName>
        <fullName evidence="1">Uncharacterized protein</fullName>
    </submittedName>
</protein>
<evidence type="ECO:0000313" key="1">
    <source>
        <dbReference type="EMBL" id="QCQ37985.1"/>
    </source>
</evidence>
<proteinExistence type="predicted"/>
<dbReference type="EMBL" id="CP036553">
    <property type="protein sequence ID" value="QCQ37985.1"/>
    <property type="molecule type" value="Genomic_DNA"/>
</dbReference>
<sequence length="221" mass="26862">MILGNSLKQNTGKKYITKNTTKEVTPENQIKADEFKDWFGDNYNLLVEEQRRKQTLNEDILIDTFFKLYHKQQQQGNIEDYKSYFCRAYFTNYFQNNIKEEKKKQNHIYLNLIDKEYEDSFNTLDIIPIEDNDDKERELEILNKTDELLNETFQYITEKYTIQQFELFRMYMFLKPHISYKKLSDITNLSIKYISQTISTIKKDIQDNQELITKRKKLIYN</sequence>
<dbReference type="RefSeq" id="WP_137569149.1">
    <property type="nucleotide sequence ID" value="NZ_CP036553.1"/>
</dbReference>
<accession>A0AAP8ZZ52</accession>
<organism evidence="1 2">
    <name type="scientific">Bacteroides fragilis</name>
    <dbReference type="NCBI Taxonomy" id="817"/>
    <lineage>
        <taxon>Bacteria</taxon>
        <taxon>Pseudomonadati</taxon>
        <taxon>Bacteroidota</taxon>
        <taxon>Bacteroidia</taxon>
        <taxon>Bacteroidales</taxon>
        <taxon>Bacteroidaceae</taxon>
        <taxon>Bacteroides</taxon>
    </lineage>
</organism>
<dbReference type="Proteomes" id="UP000028294">
    <property type="component" value="Chromosome"/>
</dbReference>
<dbReference type="AlphaFoldDB" id="A0AAP8ZZ52"/>